<evidence type="ECO:0000256" key="5">
    <source>
        <dbReference type="ARBA" id="ARBA00022833"/>
    </source>
</evidence>
<feature type="binding site" evidence="13">
    <location>
        <position position="166"/>
    </location>
    <ligand>
        <name>Zn(2+)</name>
        <dbReference type="ChEBI" id="CHEBI:29105"/>
        <note>ligand shared between dimeric partners</note>
    </ligand>
</feature>
<organism evidence="15 16">
    <name type="scientific">Littorina saxatilis</name>
    <dbReference type="NCBI Taxonomy" id="31220"/>
    <lineage>
        <taxon>Eukaryota</taxon>
        <taxon>Metazoa</taxon>
        <taxon>Spiralia</taxon>
        <taxon>Lophotrochozoa</taxon>
        <taxon>Mollusca</taxon>
        <taxon>Gastropoda</taxon>
        <taxon>Caenogastropoda</taxon>
        <taxon>Littorinimorpha</taxon>
        <taxon>Littorinoidea</taxon>
        <taxon>Littorinidae</taxon>
        <taxon>Littorina</taxon>
    </lineage>
</organism>
<evidence type="ECO:0000256" key="13">
    <source>
        <dbReference type="PIRSR" id="PIRSR604361-3"/>
    </source>
</evidence>
<dbReference type="NCBIfam" id="TIGR00068">
    <property type="entry name" value="glyox_I"/>
    <property type="match status" value="1"/>
</dbReference>
<evidence type="ECO:0000256" key="6">
    <source>
        <dbReference type="ARBA" id="ARBA00023239"/>
    </source>
</evidence>
<dbReference type="PROSITE" id="PS51819">
    <property type="entry name" value="VOC"/>
    <property type="match status" value="1"/>
</dbReference>
<dbReference type="Proteomes" id="UP001374579">
    <property type="component" value="Unassembled WGS sequence"/>
</dbReference>
<sequence length="179" mass="19891">MALTDAAVKAACSPPTPETKDFIMQQTMLRVKDPKKSLDFYTRILGMTLLKKYDFPPMMFSVYFMGYADPASIPKGDKERVKFCFTTPGTIELTHNWGTELLQEGNVYHNGNTDPRGFGHIGIVVPDVGQACERFESLGVEFSKKPDGGKMKGIAFIKDPDGYLIEILNPMNITGTKVN</sequence>
<dbReference type="CDD" id="cd07233">
    <property type="entry name" value="GlxI_Zn"/>
    <property type="match status" value="1"/>
</dbReference>
<dbReference type="PROSITE" id="PS00934">
    <property type="entry name" value="GLYOXALASE_I_1"/>
    <property type="match status" value="1"/>
</dbReference>
<evidence type="ECO:0000256" key="9">
    <source>
        <dbReference type="ARBA" id="ARBA00032460"/>
    </source>
</evidence>
<gene>
    <name evidence="15" type="ORF">V1264_019488</name>
</gene>
<dbReference type="AlphaFoldDB" id="A0AAN9BG40"/>
<evidence type="ECO:0000256" key="12">
    <source>
        <dbReference type="PIRSR" id="PIRSR604361-2"/>
    </source>
</evidence>
<reference evidence="15 16" key="1">
    <citation type="submission" date="2024-02" db="EMBL/GenBank/DDBJ databases">
        <title>Chromosome-scale genome assembly of the rough periwinkle Littorina saxatilis.</title>
        <authorList>
            <person name="De Jode A."/>
            <person name="Faria R."/>
            <person name="Formenti G."/>
            <person name="Sims Y."/>
            <person name="Smith T.P."/>
            <person name="Tracey A."/>
            <person name="Wood J.M.D."/>
            <person name="Zagrodzka Z.B."/>
            <person name="Johannesson K."/>
            <person name="Butlin R.K."/>
            <person name="Leder E.H."/>
        </authorList>
    </citation>
    <scope>NUCLEOTIDE SEQUENCE [LARGE SCALE GENOMIC DNA]</scope>
    <source>
        <strain evidence="15">Snail1</strain>
        <tissue evidence="15">Muscle</tissue>
    </source>
</reference>
<evidence type="ECO:0000313" key="15">
    <source>
        <dbReference type="EMBL" id="KAK7104832.1"/>
    </source>
</evidence>
<evidence type="ECO:0000313" key="16">
    <source>
        <dbReference type="Proteomes" id="UP001374579"/>
    </source>
</evidence>
<feature type="binding site" evidence="12">
    <location>
        <position position="30"/>
    </location>
    <ligand>
        <name>substrate</name>
        <note>ligand shared between dimeric partners</note>
    </ligand>
</feature>
<dbReference type="PANTHER" id="PTHR10374:SF30">
    <property type="entry name" value="LACTOYLGLUTATHIONE LYASE"/>
    <property type="match status" value="1"/>
</dbReference>
<dbReference type="SUPFAM" id="SSF54593">
    <property type="entry name" value="Glyoxalase/Bleomycin resistance protein/Dihydroxybiphenyl dioxygenase"/>
    <property type="match status" value="1"/>
</dbReference>
<dbReference type="EC" id="4.4.1.5" evidence="3"/>
<comment type="similarity">
    <text evidence="2">Belongs to the glyoxalase I family.</text>
</comment>
<feature type="binding site" evidence="12">
    <location>
        <position position="96"/>
    </location>
    <ligand>
        <name>substrate</name>
        <note>ligand shared between dimeric partners</note>
    </ligand>
</feature>
<feature type="active site" description="Proton donor/acceptor" evidence="11">
    <location>
        <position position="166"/>
    </location>
</feature>
<dbReference type="PANTHER" id="PTHR10374">
    <property type="entry name" value="LACTOYLGLUTATHIONE LYASE GLYOXALASE I"/>
    <property type="match status" value="1"/>
</dbReference>
<keyword evidence="16" id="KW-1185">Reference proteome</keyword>
<feature type="binding site" evidence="12">
    <location>
        <position position="116"/>
    </location>
    <ligand>
        <name>substrate</name>
        <note>ligand shared between dimeric partners</note>
    </ligand>
</feature>
<feature type="binding site" evidence="13">
    <location>
        <position position="92"/>
    </location>
    <ligand>
        <name>Zn(2+)</name>
        <dbReference type="ChEBI" id="CHEBI:29105"/>
        <note>ligand shared between dimeric partners</note>
    </ligand>
</feature>
<feature type="binding site" evidence="12">
    <location>
        <begin position="150"/>
        <end position="151"/>
    </location>
    <ligand>
        <name>substrate</name>
        <note>ligand shared between dimeric partners</note>
    </ligand>
</feature>
<dbReference type="InterPro" id="IPR004360">
    <property type="entry name" value="Glyas_Fos-R_dOase_dom"/>
</dbReference>
<evidence type="ECO:0000256" key="8">
    <source>
        <dbReference type="ARBA" id="ARBA00030892"/>
    </source>
</evidence>
<comment type="cofactor">
    <cofactor evidence="13">
        <name>Zn(2+)</name>
        <dbReference type="ChEBI" id="CHEBI:29105"/>
    </cofactor>
    <text evidence="13">Binds 1 zinc ion per subunit. In the homodimer, two zinc ions are bound between subunits.</text>
</comment>
<dbReference type="EMBL" id="JBAMIC010000008">
    <property type="protein sequence ID" value="KAK7104832.1"/>
    <property type="molecule type" value="Genomic_DNA"/>
</dbReference>
<dbReference type="InterPro" id="IPR029068">
    <property type="entry name" value="Glyas_Bleomycin-R_OHBP_Dase"/>
</dbReference>
<dbReference type="GO" id="GO:0004462">
    <property type="term" value="F:lactoylglutathione lyase activity"/>
    <property type="evidence" value="ECO:0007669"/>
    <property type="project" value="UniProtKB-EC"/>
</dbReference>
<evidence type="ECO:0000256" key="11">
    <source>
        <dbReference type="PIRSR" id="PIRSR604361-1"/>
    </source>
</evidence>
<feature type="binding site" evidence="13">
    <location>
        <position position="120"/>
    </location>
    <ligand>
        <name>Zn(2+)</name>
        <dbReference type="ChEBI" id="CHEBI:29105"/>
        <note>ligand shared between dimeric partners</note>
    </ligand>
</feature>
<feature type="binding site" evidence="13">
    <location>
        <position position="26"/>
    </location>
    <ligand>
        <name>Zn(2+)</name>
        <dbReference type="ChEBI" id="CHEBI:29105"/>
        <note>ligand shared between dimeric partners</note>
    </ligand>
</feature>
<evidence type="ECO:0000256" key="7">
    <source>
        <dbReference type="ARBA" id="ARBA00030291"/>
    </source>
</evidence>
<feature type="binding site" evidence="12">
    <location>
        <position position="26"/>
    </location>
    <ligand>
        <name>substrate</name>
        <note>ligand shared between dimeric partners</note>
    </ligand>
</feature>
<dbReference type="GO" id="GO:0046872">
    <property type="term" value="F:metal ion binding"/>
    <property type="evidence" value="ECO:0007669"/>
    <property type="project" value="UniProtKB-KW"/>
</dbReference>
<name>A0AAN9BG40_9CAEN</name>
<proteinExistence type="inferred from homology"/>
<dbReference type="Gene3D" id="3.10.180.10">
    <property type="entry name" value="2,3-Dihydroxybiphenyl 1,2-Dioxygenase, domain 1"/>
    <property type="match status" value="1"/>
</dbReference>
<protein>
    <recommendedName>
        <fullName evidence="3">lactoylglutathione lyase</fullName>
        <ecNumber evidence="3">4.4.1.5</ecNumber>
    </recommendedName>
    <alternativeName>
        <fullName evidence="8">Aldoketomutase</fullName>
    </alternativeName>
    <alternativeName>
        <fullName evidence="7">Ketone-aldehyde mutase</fullName>
    </alternativeName>
    <alternativeName>
        <fullName evidence="9">Methylglyoxalase</fullName>
    </alternativeName>
    <alternativeName>
        <fullName evidence="10">S-D-lactoylglutathione methylglyoxal lyase</fullName>
    </alternativeName>
</protein>
<keyword evidence="6" id="KW-0456">Lyase</keyword>
<keyword evidence="4 13" id="KW-0479">Metal-binding</keyword>
<evidence type="ECO:0000256" key="2">
    <source>
        <dbReference type="ARBA" id="ARBA00010363"/>
    </source>
</evidence>
<accession>A0AAN9BG40</accession>
<evidence type="ECO:0000256" key="10">
    <source>
        <dbReference type="ARBA" id="ARBA00033298"/>
    </source>
</evidence>
<evidence type="ECO:0000256" key="4">
    <source>
        <dbReference type="ARBA" id="ARBA00022723"/>
    </source>
</evidence>
<evidence type="ECO:0000256" key="1">
    <source>
        <dbReference type="ARBA" id="ARBA00005008"/>
    </source>
</evidence>
<dbReference type="InterPro" id="IPR004361">
    <property type="entry name" value="Glyoxalase_1"/>
</dbReference>
<feature type="domain" description="VOC" evidence="14">
    <location>
        <begin position="23"/>
        <end position="170"/>
    </location>
</feature>
<dbReference type="InterPro" id="IPR037523">
    <property type="entry name" value="VOC_core"/>
</dbReference>
<feature type="binding site" evidence="12">
    <location>
        <position position="120"/>
    </location>
    <ligand>
        <name>substrate</name>
        <note>ligand shared between dimeric partners</note>
    </ligand>
</feature>
<keyword evidence="5 13" id="KW-0862">Zinc</keyword>
<dbReference type="InterPro" id="IPR018146">
    <property type="entry name" value="Glyoxalase_1_CS"/>
</dbReference>
<evidence type="ECO:0000256" key="3">
    <source>
        <dbReference type="ARBA" id="ARBA00012081"/>
    </source>
</evidence>
<dbReference type="Pfam" id="PF00903">
    <property type="entry name" value="Glyoxalase"/>
    <property type="match status" value="1"/>
</dbReference>
<comment type="caution">
    <text evidence="15">The sequence shown here is derived from an EMBL/GenBank/DDBJ whole genome shotgun (WGS) entry which is preliminary data.</text>
</comment>
<comment type="pathway">
    <text evidence="1">Secondary metabolite metabolism; methylglyoxal degradation; (R)-lactate from methylglyoxal: step 1/2.</text>
</comment>
<evidence type="ECO:0000259" key="14">
    <source>
        <dbReference type="PROSITE" id="PS51819"/>
    </source>
</evidence>